<organism evidence="2 3">
    <name type="scientific">Denitrificimonas halotolerans</name>
    <dbReference type="NCBI Taxonomy" id="3098930"/>
    <lineage>
        <taxon>Bacteria</taxon>
        <taxon>Pseudomonadati</taxon>
        <taxon>Pseudomonadota</taxon>
        <taxon>Gammaproteobacteria</taxon>
        <taxon>Pseudomonadales</taxon>
        <taxon>Pseudomonadaceae</taxon>
        <taxon>Denitrificimonas</taxon>
    </lineage>
</organism>
<evidence type="ECO:0000256" key="1">
    <source>
        <dbReference type="SAM" id="Phobius"/>
    </source>
</evidence>
<protein>
    <submittedName>
        <fullName evidence="2">FxsA family protein</fullName>
    </submittedName>
</protein>
<proteinExistence type="predicted"/>
<dbReference type="Proteomes" id="UP001294570">
    <property type="component" value="Unassembled WGS sequence"/>
</dbReference>
<dbReference type="PANTHER" id="PTHR35335:SF1">
    <property type="entry name" value="UPF0716 PROTEIN FXSA"/>
    <property type="match status" value="1"/>
</dbReference>
<feature type="transmembrane region" description="Helical" evidence="1">
    <location>
        <begin position="6"/>
        <end position="24"/>
    </location>
</feature>
<feature type="transmembrane region" description="Helical" evidence="1">
    <location>
        <begin position="75"/>
        <end position="100"/>
    </location>
</feature>
<accession>A0ABU5GQU6</accession>
<sequence>MRNFFLLFLVFPLIELFVLIRVGASIGASATLLLVLAGGVLGVLCMRLAGLTTALKVRERMAQGEVPNKDMLNGLLLAVGGGLIFLPGFISDVIGLLCLLPFVRQWLIQRVAQYMEHSAARSREYYARSTTYTKHHGYSETRETHVIEGEYERKDQ</sequence>
<evidence type="ECO:0000313" key="2">
    <source>
        <dbReference type="EMBL" id="MDY7218745.1"/>
    </source>
</evidence>
<keyword evidence="1" id="KW-1133">Transmembrane helix</keyword>
<reference evidence="2 3" key="1">
    <citation type="submission" date="2023-12" db="EMBL/GenBank/DDBJ databases">
        <title>Denitrificimonas halotolerans sp. nov.,a novel species isolated from landfill leachate.</title>
        <authorList>
            <person name="Wang S."/>
        </authorList>
    </citation>
    <scope>NUCLEOTIDE SEQUENCE [LARGE SCALE GENOMIC DNA]</scope>
    <source>
        <strain evidence="2 3">JX-1</strain>
    </source>
</reference>
<dbReference type="EMBL" id="JAXIVU010000003">
    <property type="protein sequence ID" value="MDY7218745.1"/>
    <property type="molecule type" value="Genomic_DNA"/>
</dbReference>
<keyword evidence="1" id="KW-0812">Transmembrane</keyword>
<feature type="transmembrane region" description="Helical" evidence="1">
    <location>
        <begin position="31"/>
        <end position="55"/>
    </location>
</feature>
<name>A0ABU5GQU6_9GAMM</name>
<keyword evidence="1" id="KW-0472">Membrane</keyword>
<dbReference type="RefSeq" id="WP_321552840.1">
    <property type="nucleotide sequence ID" value="NZ_JAXIVU010000003.1"/>
</dbReference>
<dbReference type="PANTHER" id="PTHR35335">
    <property type="entry name" value="UPF0716 PROTEIN FXSA"/>
    <property type="match status" value="1"/>
</dbReference>
<keyword evidence="3" id="KW-1185">Reference proteome</keyword>
<gene>
    <name evidence="2" type="ORF">TOI97_04050</name>
</gene>
<evidence type="ECO:0000313" key="3">
    <source>
        <dbReference type="Proteomes" id="UP001294570"/>
    </source>
</evidence>
<comment type="caution">
    <text evidence="2">The sequence shown here is derived from an EMBL/GenBank/DDBJ whole genome shotgun (WGS) entry which is preliminary data.</text>
</comment>
<dbReference type="NCBIfam" id="NF008528">
    <property type="entry name" value="PRK11463.1-2"/>
    <property type="match status" value="1"/>
</dbReference>
<dbReference type="Pfam" id="PF04186">
    <property type="entry name" value="FxsA"/>
    <property type="match status" value="1"/>
</dbReference>
<dbReference type="InterPro" id="IPR007313">
    <property type="entry name" value="FxsA"/>
</dbReference>